<dbReference type="GO" id="GO:0005829">
    <property type="term" value="C:cytosol"/>
    <property type="evidence" value="ECO:0007669"/>
    <property type="project" value="TreeGrafter"/>
</dbReference>
<dbReference type="InterPro" id="IPR000648">
    <property type="entry name" value="Oxysterol-bd"/>
</dbReference>
<dbReference type="EMBL" id="JAATIQ010000164">
    <property type="protein sequence ID" value="KAF4375212.1"/>
    <property type="molecule type" value="Genomic_DNA"/>
</dbReference>
<comment type="function">
    <text evidence="1">May be involved in the transport of sterols.</text>
</comment>
<keyword evidence="3" id="KW-0445">Lipid transport</keyword>
<dbReference type="FunFam" id="3.30.70.3490:FF:000007">
    <property type="entry name" value="Oxysterol-binding protein-related protein 4B"/>
    <property type="match status" value="1"/>
</dbReference>
<dbReference type="Gene3D" id="3.30.70.3490">
    <property type="match status" value="1"/>
</dbReference>
<evidence type="ECO:0008006" key="7">
    <source>
        <dbReference type="Google" id="ProtNLM"/>
    </source>
</evidence>
<keyword evidence="4" id="KW-0446">Lipid-binding</keyword>
<dbReference type="GO" id="GO:0006869">
    <property type="term" value="P:lipid transport"/>
    <property type="evidence" value="ECO:0007669"/>
    <property type="project" value="UniProtKB-KW"/>
</dbReference>
<evidence type="ECO:0000256" key="2">
    <source>
        <dbReference type="ARBA" id="ARBA00008842"/>
    </source>
</evidence>
<dbReference type="SUPFAM" id="SSF144000">
    <property type="entry name" value="Oxysterol-binding protein-like"/>
    <property type="match status" value="1"/>
</dbReference>
<dbReference type="PANTHER" id="PTHR10972">
    <property type="entry name" value="OXYSTEROL-BINDING PROTEIN-RELATED"/>
    <property type="match status" value="1"/>
</dbReference>
<keyword evidence="6" id="KW-1185">Reference proteome</keyword>
<dbReference type="FunFam" id="2.40.160.120:FF:000011">
    <property type="entry name" value="Oxysterol-binding protein-related protein 4C"/>
    <property type="match status" value="1"/>
</dbReference>
<comment type="similarity">
    <text evidence="2">Belongs to the OSBP family.</text>
</comment>
<evidence type="ECO:0000313" key="6">
    <source>
        <dbReference type="Proteomes" id="UP000583929"/>
    </source>
</evidence>
<protein>
    <recommendedName>
        <fullName evidence="7">Oxysterol-binding protein</fullName>
    </recommendedName>
</protein>
<name>A0A7J6FX52_CANSA</name>
<proteinExistence type="inferred from homology"/>
<dbReference type="GO" id="GO:0032934">
    <property type="term" value="F:sterol binding"/>
    <property type="evidence" value="ECO:0007669"/>
    <property type="project" value="TreeGrafter"/>
</dbReference>
<dbReference type="Proteomes" id="UP000583929">
    <property type="component" value="Unassembled WGS sequence"/>
</dbReference>
<dbReference type="AlphaFoldDB" id="A0A7J6FX52"/>
<evidence type="ECO:0000256" key="1">
    <source>
        <dbReference type="ARBA" id="ARBA00003361"/>
    </source>
</evidence>
<dbReference type="GO" id="GO:0016020">
    <property type="term" value="C:membrane"/>
    <property type="evidence" value="ECO:0007669"/>
    <property type="project" value="TreeGrafter"/>
</dbReference>
<accession>A0A7J6FX52</accession>
<sequence length="328" mass="36938">MPPTFNMPKSQLQCYGELVYCVGDDLLNKCNIGESPIERFKAVLAWNFSTLRPLIFGVVPYNPILGETHHVSKGTLNVLVEQVSHHPSVTALYATDEKENIQLLWCQYPVAKFSGTLIEAETRGKRELKLMNHKETYVMNSPNFILKLFPPGVGWGGTYQVRCLETGLEAELTIGGRSFVGLRGTPKSIIGKIFHSSSKNEPLFDINGHWDRYDLKSGEVDVLYNAKKAISGLKTPIVKDPKGVWQSESGVVWREVSQCIMEKNWAKAGEAKKDIEENQRMLMKERKSKSETWVPKYFSVSYSKENGWDCSPLQKTIPPAPIVVSLNN</sequence>
<evidence type="ECO:0000256" key="4">
    <source>
        <dbReference type="ARBA" id="ARBA00023121"/>
    </source>
</evidence>
<dbReference type="Pfam" id="PF01237">
    <property type="entry name" value="Oxysterol_BP"/>
    <property type="match status" value="1"/>
</dbReference>
<reference evidence="5 6" key="1">
    <citation type="journal article" date="2020" name="bioRxiv">
        <title>Sequence and annotation of 42 cannabis genomes reveals extensive copy number variation in cannabinoid synthesis and pathogen resistance genes.</title>
        <authorList>
            <person name="Mckernan K.J."/>
            <person name="Helbert Y."/>
            <person name="Kane L.T."/>
            <person name="Ebling H."/>
            <person name="Zhang L."/>
            <person name="Liu B."/>
            <person name="Eaton Z."/>
            <person name="Mclaughlin S."/>
            <person name="Kingan S."/>
            <person name="Baybayan P."/>
            <person name="Concepcion G."/>
            <person name="Jordan M."/>
            <person name="Riva A."/>
            <person name="Barbazuk W."/>
            <person name="Harkins T."/>
        </authorList>
    </citation>
    <scope>NUCLEOTIDE SEQUENCE [LARGE SCALE GENOMIC DNA]</scope>
    <source>
        <strain evidence="6">cv. Jamaican Lion 4</strain>
        <tissue evidence="5">Leaf</tissue>
    </source>
</reference>
<keyword evidence="3" id="KW-0813">Transport</keyword>
<dbReference type="Gene3D" id="2.40.160.120">
    <property type="match status" value="1"/>
</dbReference>
<organism evidence="5 6">
    <name type="scientific">Cannabis sativa</name>
    <name type="common">Hemp</name>
    <name type="synonym">Marijuana</name>
    <dbReference type="NCBI Taxonomy" id="3483"/>
    <lineage>
        <taxon>Eukaryota</taxon>
        <taxon>Viridiplantae</taxon>
        <taxon>Streptophyta</taxon>
        <taxon>Embryophyta</taxon>
        <taxon>Tracheophyta</taxon>
        <taxon>Spermatophyta</taxon>
        <taxon>Magnoliopsida</taxon>
        <taxon>eudicotyledons</taxon>
        <taxon>Gunneridae</taxon>
        <taxon>Pentapetalae</taxon>
        <taxon>rosids</taxon>
        <taxon>fabids</taxon>
        <taxon>Rosales</taxon>
        <taxon>Cannabaceae</taxon>
        <taxon>Cannabis</taxon>
    </lineage>
</organism>
<comment type="caution">
    <text evidence="5">The sequence shown here is derived from an EMBL/GenBank/DDBJ whole genome shotgun (WGS) entry which is preliminary data.</text>
</comment>
<gene>
    <name evidence="5" type="ORF">G4B88_029610</name>
</gene>
<dbReference type="PANTHER" id="PTHR10972:SF102">
    <property type="entry name" value="OXYSTEROL-BINDING PROTEIN"/>
    <property type="match status" value="1"/>
</dbReference>
<dbReference type="InterPro" id="IPR037239">
    <property type="entry name" value="OSBP_sf"/>
</dbReference>
<evidence type="ECO:0000313" key="5">
    <source>
        <dbReference type="EMBL" id="KAF4375212.1"/>
    </source>
</evidence>
<evidence type="ECO:0000256" key="3">
    <source>
        <dbReference type="ARBA" id="ARBA00023055"/>
    </source>
</evidence>